<dbReference type="EMBL" id="JAPDNS010000002">
    <property type="protein sequence ID" value="MCW3486635.1"/>
    <property type="molecule type" value="Genomic_DNA"/>
</dbReference>
<dbReference type="PROSITE" id="PS51257">
    <property type="entry name" value="PROKAR_LIPOPROTEIN"/>
    <property type="match status" value="1"/>
</dbReference>
<proteinExistence type="predicted"/>
<reference evidence="1 2" key="1">
    <citation type="submission" date="2022-10" db="EMBL/GenBank/DDBJ databases">
        <title>Chitinophaga nivalis PC15 sp. nov., isolated from Pyeongchang county, South Korea.</title>
        <authorList>
            <person name="Trinh H.N."/>
        </authorList>
    </citation>
    <scope>NUCLEOTIDE SEQUENCE [LARGE SCALE GENOMIC DNA]</scope>
    <source>
        <strain evidence="1 2">PC14</strain>
    </source>
</reference>
<dbReference type="RefSeq" id="WP_264733450.1">
    <property type="nucleotide sequence ID" value="NZ_JAPDNR010000001.1"/>
</dbReference>
<evidence type="ECO:0008006" key="3">
    <source>
        <dbReference type="Google" id="ProtNLM"/>
    </source>
</evidence>
<organism evidence="1 2">
    <name type="scientific">Chitinophaga nivalis</name>
    <dbReference type="NCBI Taxonomy" id="2991709"/>
    <lineage>
        <taxon>Bacteria</taxon>
        <taxon>Pseudomonadati</taxon>
        <taxon>Bacteroidota</taxon>
        <taxon>Chitinophagia</taxon>
        <taxon>Chitinophagales</taxon>
        <taxon>Chitinophagaceae</taxon>
        <taxon>Chitinophaga</taxon>
    </lineage>
</organism>
<keyword evidence="2" id="KW-1185">Reference proteome</keyword>
<sequence>MKYQSINQTDLILKSIVIGLIAFTLTACKEKRTRVPFCSFEQLSNGVSTKVDNELLVSPVLLKTDYWDLPQKDTFLSFKTWRINDQYKVEHKAPTYSLRLFKEDVSDTFIVNNQKFDVNKIVGKPIVAIIKSISHYRQNGDSYLILKVVNGGSGRILFCNLLVFNITDSNNVVCLNETSGISGETWMVKENLITDLDKNRILELNLVDSLKIRSYHLLKDALIRSDRYLSFKQTGDLQYCIDIKDANWYFDIRSSMYKDSCNFNFDEDLPGLSYDK</sequence>
<accession>A0ABT3IRR4</accession>
<evidence type="ECO:0000313" key="2">
    <source>
        <dbReference type="Proteomes" id="UP001207742"/>
    </source>
</evidence>
<gene>
    <name evidence="1" type="ORF">OL497_22220</name>
</gene>
<dbReference type="Proteomes" id="UP001207742">
    <property type="component" value="Unassembled WGS sequence"/>
</dbReference>
<evidence type="ECO:0000313" key="1">
    <source>
        <dbReference type="EMBL" id="MCW3486635.1"/>
    </source>
</evidence>
<comment type="caution">
    <text evidence="1">The sequence shown here is derived from an EMBL/GenBank/DDBJ whole genome shotgun (WGS) entry which is preliminary data.</text>
</comment>
<protein>
    <recommendedName>
        <fullName evidence="3">Lipoprotein</fullName>
    </recommendedName>
</protein>
<name>A0ABT3IRR4_9BACT</name>